<evidence type="ECO:0000313" key="3">
    <source>
        <dbReference type="Proteomes" id="UP001586593"/>
    </source>
</evidence>
<sequence>MQPPFSFPFTCALADAPTRFMIDGIDHDDAYRMVEDELLSVAGDFTRHLHAAEYQRLKALASSRNAETIRSISRPVTGHMTDLVRRRRAAVDLAVSRRRGIKKVGLKQKAASSADADADSDADDSDDTDDDLERAASRDTSLRGLLDSPRKKAVSLSAVVGPGRSDSVRWAGRIAPQTEQFGSRSVGRLAGQARDEGGDGDESLDQRRVTTTRHSAKTPGVVSEVSGRRASSEVRTDRKAPMMTRGRESAQVTTDKGRLTAEPSLSLAGNASSAEGNEEDEDDFLTRIRNRRARQRRRREATRDDDDGRKQDAARSLDAMPLF</sequence>
<organism evidence="2 3">
    <name type="scientific">Phialemonium thermophilum</name>
    <dbReference type="NCBI Taxonomy" id="223376"/>
    <lineage>
        <taxon>Eukaryota</taxon>
        <taxon>Fungi</taxon>
        <taxon>Dikarya</taxon>
        <taxon>Ascomycota</taxon>
        <taxon>Pezizomycotina</taxon>
        <taxon>Sordariomycetes</taxon>
        <taxon>Sordariomycetidae</taxon>
        <taxon>Cephalothecales</taxon>
        <taxon>Cephalothecaceae</taxon>
        <taxon>Phialemonium</taxon>
    </lineage>
</organism>
<feature type="compositionally biased region" description="Acidic residues" evidence="1">
    <location>
        <begin position="116"/>
        <end position="132"/>
    </location>
</feature>
<evidence type="ECO:0000256" key="1">
    <source>
        <dbReference type="SAM" id="MobiDB-lite"/>
    </source>
</evidence>
<dbReference type="EMBL" id="JAZHXJ010000518">
    <property type="protein sequence ID" value="KAL1858725.1"/>
    <property type="molecule type" value="Genomic_DNA"/>
</dbReference>
<feature type="compositionally biased region" description="Basic and acidic residues" evidence="1">
    <location>
        <begin position="306"/>
        <end position="315"/>
    </location>
</feature>
<feature type="compositionally biased region" description="Basic and acidic residues" evidence="1">
    <location>
        <begin position="226"/>
        <end position="248"/>
    </location>
</feature>
<evidence type="ECO:0000313" key="2">
    <source>
        <dbReference type="EMBL" id="KAL1858725.1"/>
    </source>
</evidence>
<feature type="region of interest" description="Disordered" evidence="1">
    <location>
        <begin position="174"/>
        <end position="323"/>
    </location>
</feature>
<name>A0ABR3WCB5_9PEZI</name>
<protein>
    <submittedName>
        <fullName evidence="2">Uncharacterized protein</fullName>
    </submittedName>
</protein>
<gene>
    <name evidence="2" type="ORF">VTK73DRAFT_7811</name>
</gene>
<keyword evidence="3" id="KW-1185">Reference proteome</keyword>
<accession>A0ABR3WCB5</accession>
<feature type="region of interest" description="Disordered" evidence="1">
    <location>
        <begin position="106"/>
        <end position="144"/>
    </location>
</feature>
<feature type="compositionally biased region" description="Basic residues" evidence="1">
    <location>
        <begin position="288"/>
        <end position="300"/>
    </location>
</feature>
<proteinExistence type="predicted"/>
<dbReference type="Proteomes" id="UP001586593">
    <property type="component" value="Unassembled WGS sequence"/>
</dbReference>
<reference evidence="2 3" key="1">
    <citation type="journal article" date="2024" name="Commun. Biol.">
        <title>Comparative genomic analysis of thermophilic fungi reveals convergent evolutionary adaptations and gene losses.</title>
        <authorList>
            <person name="Steindorff A.S."/>
            <person name="Aguilar-Pontes M.V."/>
            <person name="Robinson A.J."/>
            <person name="Andreopoulos B."/>
            <person name="LaButti K."/>
            <person name="Kuo A."/>
            <person name="Mondo S."/>
            <person name="Riley R."/>
            <person name="Otillar R."/>
            <person name="Haridas S."/>
            <person name="Lipzen A."/>
            <person name="Grimwood J."/>
            <person name="Schmutz J."/>
            <person name="Clum A."/>
            <person name="Reid I.D."/>
            <person name="Moisan M.C."/>
            <person name="Butler G."/>
            <person name="Nguyen T.T.M."/>
            <person name="Dewar K."/>
            <person name="Conant G."/>
            <person name="Drula E."/>
            <person name="Henrissat B."/>
            <person name="Hansel C."/>
            <person name="Singer S."/>
            <person name="Hutchinson M.I."/>
            <person name="de Vries R.P."/>
            <person name="Natvig D.O."/>
            <person name="Powell A.J."/>
            <person name="Tsang A."/>
            <person name="Grigoriev I.V."/>
        </authorList>
    </citation>
    <scope>NUCLEOTIDE SEQUENCE [LARGE SCALE GENOMIC DNA]</scope>
    <source>
        <strain evidence="2 3">ATCC 24622</strain>
    </source>
</reference>
<comment type="caution">
    <text evidence="2">The sequence shown here is derived from an EMBL/GenBank/DDBJ whole genome shotgun (WGS) entry which is preliminary data.</text>
</comment>